<protein>
    <submittedName>
        <fullName evidence="2">Uncharacterized protein</fullName>
    </submittedName>
</protein>
<dbReference type="RefSeq" id="WP_163662230.1">
    <property type="nucleotide sequence ID" value="NZ_QXHD01000004.1"/>
</dbReference>
<proteinExistence type="predicted"/>
<feature type="compositionally biased region" description="Polar residues" evidence="1">
    <location>
        <begin position="94"/>
        <end position="110"/>
    </location>
</feature>
<keyword evidence="3" id="KW-1185">Reference proteome</keyword>
<feature type="region of interest" description="Disordered" evidence="1">
    <location>
        <begin position="91"/>
        <end position="136"/>
    </location>
</feature>
<name>A0A6M0RH01_9CYAN</name>
<dbReference type="EMBL" id="QXHD01000004">
    <property type="protein sequence ID" value="NEZ55113.1"/>
    <property type="molecule type" value="Genomic_DNA"/>
</dbReference>
<sequence>MISSLFAQFRHQYTDGSLTTELLTTHAEQYLVKATVTIGETVIVTALAADASLAEADDQAKARALAMLGFAQGTSQEHKNGLVKPQQLVPEPSVSAQQATDTSIPVSETAPSEKPELTHLSVEPVEPEIEDSEDIGRPIDSITPDEAPAPSEVPASSLAATAIENFDDTNPVDLSDIIAQTDVEMARLGWSNVQGRSYLEKTFNKRSRQQLTDEEILTFLLYLESQATPSMR</sequence>
<evidence type="ECO:0000313" key="2">
    <source>
        <dbReference type="EMBL" id="NEZ55113.1"/>
    </source>
</evidence>
<dbReference type="Proteomes" id="UP000481033">
    <property type="component" value="Unassembled WGS sequence"/>
</dbReference>
<gene>
    <name evidence="2" type="ORF">DXZ20_05355</name>
</gene>
<organism evidence="2 3">
    <name type="scientific">Adonisia turfae CCMR0081</name>
    <dbReference type="NCBI Taxonomy" id="2292702"/>
    <lineage>
        <taxon>Bacteria</taxon>
        <taxon>Bacillati</taxon>
        <taxon>Cyanobacteriota</taxon>
        <taxon>Adonisia</taxon>
        <taxon>Adonisia turfae</taxon>
    </lineage>
</organism>
<evidence type="ECO:0000256" key="1">
    <source>
        <dbReference type="SAM" id="MobiDB-lite"/>
    </source>
</evidence>
<accession>A0A6M0RH01</accession>
<comment type="caution">
    <text evidence="2">The sequence shown here is derived from an EMBL/GenBank/DDBJ whole genome shotgun (WGS) entry which is preliminary data.</text>
</comment>
<dbReference type="AlphaFoldDB" id="A0A6M0RH01"/>
<reference evidence="2 3" key="1">
    <citation type="journal article" date="2020" name="Microb. Ecol.">
        <title>Ecogenomics of the Marine Benthic Filamentous Cyanobacterium Adonisia.</title>
        <authorList>
            <person name="Walter J.M."/>
            <person name="Coutinho F.H."/>
            <person name="Leomil L."/>
            <person name="Hargreaves P.I."/>
            <person name="Campeao M.E."/>
            <person name="Vieira V.V."/>
            <person name="Silva B.S."/>
            <person name="Fistarol G.O."/>
            <person name="Salomon P.S."/>
            <person name="Sawabe T."/>
            <person name="Mino S."/>
            <person name="Hosokawa M."/>
            <person name="Miyashita H."/>
            <person name="Maruyama F."/>
            <person name="van Verk M.C."/>
            <person name="Dutilh B.E."/>
            <person name="Thompson C.C."/>
            <person name="Thompson F.L."/>
        </authorList>
    </citation>
    <scope>NUCLEOTIDE SEQUENCE [LARGE SCALE GENOMIC DNA]</scope>
    <source>
        <strain evidence="2 3">CCMR0081</strain>
    </source>
</reference>
<evidence type="ECO:0000313" key="3">
    <source>
        <dbReference type="Proteomes" id="UP000481033"/>
    </source>
</evidence>